<dbReference type="InterPro" id="IPR029056">
    <property type="entry name" value="Ribokinase-like"/>
</dbReference>
<comment type="caution">
    <text evidence="7">The sequence shown here is derived from an EMBL/GenBank/DDBJ whole genome shotgun (WGS) entry which is preliminary data.</text>
</comment>
<dbReference type="PANTHER" id="PTHR46566">
    <property type="entry name" value="1-PHOSPHOFRUCTOKINASE-RELATED"/>
    <property type="match status" value="1"/>
</dbReference>
<dbReference type="EMBL" id="QGUI02000092">
    <property type="protein sequence ID" value="MFO7192364.1"/>
    <property type="molecule type" value="Genomic_DNA"/>
</dbReference>
<reference evidence="7 8" key="1">
    <citation type="journal article" date="2021" name="BMC Genomics">
        <title>Genome-resolved metagenome and metatranscriptome analyses of thermophilic composting reveal key bacterial players and their metabolic interactions.</title>
        <authorList>
            <person name="Braga L.P.P."/>
            <person name="Pereira R.V."/>
            <person name="Martins L.F."/>
            <person name="Moura L.M.S."/>
            <person name="Sanchez F.B."/>
            <person name="Patane J.S.L."/>
            <person name="da Silva A.M."/>
            <person name="Setubal J.C."/>
        </authorList>
    </citation>
    <scope>NUCLEOTIDE SEQUENCE [LARGE SCALE GENOMIC DNA]</scope>
    <source>
        <strain evidence="7">ZC4RG45</strain>
    </source>
</reference>
<sequence>MGGAVPESYGDRDTSGRTILTVTLNPSVDRTVEVPSLKRGGLVRAIGGHVEAGGKGINVTRALAAHRIPSCAVVAVGGAEGRHLAAMLEADDIHSVLISVAEPNRSNISVVEPDGTLTKINERGAALTEEELAQIRDGVISQLPTAAWVVVAGSVPDGVPDSYYGSLVRELRAHDVKVAVDTSGPALSAAIAEGPDLVKPNRAELQEATGREVLTVGDAVAAARMLQQAGARSVLASLGPDGAVLVEPGGAAWHGEAVAQPRSSVGAGDAMLAGLPA</sequence>
<dbReference type="CDD" id="cd01164">
    <property type="entry name" value="FruK_PfkB_like"/>
    <property type="match status" value="1"/>
</dbReference>
<evidence type="ECO:0000256" key="4">
    <source>
        <dbReference type="ARBA" id="ARBA00022777"/>
    </source>
</evidence>
<evidence type="ECO:0000313" key="7">
    <source>
        <dbReference type="EMBL" id="MFO7192364.1"/>
    </source>
</evidence>
<feature type="non-terminal residue" evidence="7">
    <location>
        <position position="277"/>
    </location>
</feature>
<evidence type="ECO:0000259" key="6">
    <source>
        <dbReference type="Pfam" id="PF00294"/>
    </source>
</evidence>
<evidence type="ECO:0000256" key="3">
    <source>
        <dbReference type="ARBA" id="ARBA00022741"/>
    </source>
</evidence>
<dbReference type="AlphaFoldDB" id="A0ABD6FGY4"/>
<evidence type="ECO:0000313" key="8">
    <source>
        <dbReference type="Proteomes" id="UP000249324"/>
    </source>
</evidence>
<name>A0ABD6FGY4_9PSEU</name>
<dbReference type="InterPro" id="IPR017583">
    <property type="entry name" value="Tagatose/fructose_Pkinase"/>
</dbReference>
<dbReference type="Gene3D" id="3.40.1190.20">
    <property type="match status" value="1"/>
</dbReference>
<dbReference type="PIRSF" id="PIRSF000535">
    <property type="entry name" value="1PFK/6PFK/LacC"/>
    <property type="match status" value="1"/>
</dbReference>
<protein>
    <submittedName>
        <fullName evidence="7">1-phosphofructokinase family hexose kinase</fullName>
    </submittedName>
</protein>
<evidence type="ECO:0000256" key="5">
    <source>
        <dbReference type="ARBA" id="ARBA00022840"/>
    </source>
</evidence>
<dbReference type="GO" id="GO:0005524">
    <property type="term" value="F:ATP binding"/>
    <property type="evidence" value="ECO:0007669"/>
    <property type="project" value="UniProtKB-KW"/>
</dbReference>
<dbReference type="Proteomes" id="UP000249324">
    <property type="component" value="Unassembled WGS sequence"/>
</dbReference>
<evidence type="ECO:0000256" key="1">
    <source>
        <dbReference type="ARBA" id="ARBA00010688"/>
    </source>
</evidence>
<keyword evidence="3" id="KW-0547">Nucleotide-binding</keyword>
<organism evidence="7 8">
    <name type="scientific">Thermocrispum agreste</name>
    <dbReference type="NCBI Taxonomy" id="37925"/>
    <lineage>
        <taxon>Bacteria</taxon>
        <taxon>Bacillati</taxon>
        <taxon>Actinomycetota</taxon>
        <taxon>Actinomycetes</taxon>
        <taxon>Pseudonocardiales</taxon>
        <taxon>Pseudonocardiaceae</taxon>
        <taxon>Thermocrispum</taxon>
    </lineage>
</organism>
<accession>A0ABD6FGY4</accession>
<dbReference type="Pfam" id="PF00294">
    <property type="entry name" value="PfkB"/>
    <property type="match status" value="1"/>
</dbReference>
<dbReference type="SUPFAM" id="SSF53613">
    <property type="entry name" value="Ribokinase-like"/>
    <property type="match status" value="1"/>
</dbReference>
<dbReference type="InterPro" id="IPR011611">
    <property type="entry name" value="PfkB_dom"/>
</dbReference>
<keyword evidence="2" id="KW-0808">Transferase</keyword>
<comment type="similarity">
    <text evidence="1">Belongs to the carbohydrate kinase PfkB family.</text>
</comment>
<keyword evidence="5" id="KW-0067">ATP-binding</keyword>
<gene>
    <name evidence="7" type="ORF">DIU77_008995</name>
</gene>
<feature type="domain" description="Carbohydrate kinase PfkB" evidence="6">
    <location>
        <begin position="29"/>
        <end position="275"/>
    </location>
</feature>
<dbReference type="GO" id="GO:0016301">
    <property type="term" value="F:kinase activity"/>
    <property type="evidence" value="ECO:0007669"/>
    <property type="project" value="UniProtKB-KW"/>
</dbReference>
<dbReference type="PANTHER" id="PTHR46566:SF5">
    <property type="entry name" value="1-PHOSPHOFRUCTOKINASE"/>
    <property type="match status" value="1"/>
</dbReference>
<evidence type="ECO:0000256" key="2">
    <source>
        <dbReference type="ARBA" id="ARBA00022679"/>
    </source>
</evidence>
<dbReference type="NCBIfam" id="TIGR03168">
    <property type="entry name" value="1-PFK"/>
    <property type="match status" value="1"/>
</dbReference>
<proteinExistence type="inferred from homology"/>
<keyword evidence="4" id="KW-0418">Kinase</keyword>